<reference evidence="2 3" key="1">
    <citation type="submission" date="2019-05" db="EMBL/GenBank/DDBJ databases">
        <title>Another draft genome of Portunus trituberculatus and its Hox gene families provides insights of decapod evolution.</title>
        <authorList>
            <person name="Jeong J.-H."/>
            <person name="Song I."/>
            <person name="Kim S."/>
            <person name="Choi T."/>
            <person name="Kim D."/>
            <person name="Ryu S."/>
            <person name="Kim W."/>
        </authorList>
    </citation>
    <scope>NUCLEOTIDE SEQUENCE [LARGE SCALE GENOMIC DNA]</scope>
    <source>
        <tissue evidence="2">Muscle</tissue>
    </source>
</reference>
<evidence type="ECO:0000256" key="1">
    <source>
        <dbReference type="SAM" id="MobiDB-lite"/>
    </source>
</evidence>
<comment type="caution">
    <text evidence="2">The sequence shown here is derived from an EMBL/GenBank/DDBJ whole genome shotgun (WGS) entry which is preliminary data.</text>
</comment>
<dbReference type="AlphaFoldDB" id="A0A5B7G8L9"/>
<name>A0A5B7G8L9_PORTR</name>
<organism evidence="2 3">
    <name type="scientific">Portunus trituberculatus</name>
    <name type="common">Swimming crab</name>
    <name type="synonym">Neptunus trituberculatus</name>
    <dbReference type="NCBI Taxonomy" id="210409"/>
    <lineage>
        <taxon>Eukaryota</taxon>
        <taxon>Metazoa</taxon>
        <taxon>Ecdysozoa</taxon>
        <taxon>Arthropoda</taxon>
        <taxon>Crustacea</taxon>
        <taxon>Multicrustacea</taxon>
        <taxon>Malacostraca</taxon>
        <taxon>Eumalacostraca</taxon>
        <taxon>Eucarida</taxon>
        <taxon>Decapoda</taxon>
        <taxon>Pleocyemata</taxon>
        <taxon>Brachyura</taxon>
        <taxon>Eubrachyura</taxon>
        <taxon>Portunoidea</taxon>
        <taxon>Portunidae</taxon>
        <taxon>Portuninae</taxon>
        <taxon>Portunus</taxon>
    </lineage>
</organism>
<dbReference type="EMBL" id="VSRR010011939">
    <property type="protein sequence ID" value="MPC53857.1"/>
    <property type="molecule type" value="Genomic_DNA"/>
</dbReference>
<keyword evidence="3" id="KW-1185">Reference proteome</keyword>
<gene>
    <name evidence="2" type="ORF">E2C01_047760</name>
</gene>
<dbReference type="Proteomes" id="UP000324222">
    <property type="component" value="Unassembled WGS sequence"/>
</dbReference>
<accession>A0A5B7G8L9</accession>
<proteinExistence type="predicted"/>
<feature type="compositionally biased region" description="Polar residues" evidence="1">
    <location>
        <begin position="48"/>
        <end position="66"/>
    </location>
</feature>
<evidence type="ECO:0000313" key="3">
    <source>
        <dbReference type="Proteomes" id="UP000324222"/>
    </source>
</evidence>
<feature type="region of interest" description="Disordered" evidence="1">
    <location>
        <begin position="47"/>
        <end position="78"/>
    </location>
</feature>
<sequence length="78" mass="8886">MNKSQQISPSDTDGPTMSFHHHCMAYQAVHTEMDSLTTTIPRYKQGDQELSCSSRPNCKGFNSNGQLRRRLIERGRDT</sequence>
<protein>
    <submittedName>
        <fullName evidence="2">Uncharacterized protein</fullName>
    </submittedName>
</protein>
<evidence type="ECO:0000313" key="2">
    <source>
        <dbReference type="EMBL" id="MPC53857.1"/>
    </source>
</evidence>